<dbReference type="InterPro" id="IPR041412">
    <property type="entry name" value="Xrn1_helical"/>
</dbReference>
<evidence type="ECO:0000256" key="6">
    <source>
        <dbReference type="SAM" id="MobiDB-lite"/>
    </source>
</evidence>
<comment type="similarity">
    <text evidence="4 5">Belongs to the 5'-3' exonuclease family.</text>
</comment>
<dbReference type="Pfam" id="PF18129">
    <property type="entry name" value="SH3_12"/>
    <property type="match status" value="1"/>
</dbReference>
<dbReference type="Pfam" id="PF18334">
    <property type="entry name" value="XRN1_D2_D3"/>
    <property type="match status" value="1"/>
</dbReference>
<dbReference type="Pfam" id="PF03159">
    <property type="entry name" value="XRN_N"/>
    <property type="match status" value="1"/>
</dbReference>
<feature type="domain" description="5'-3' exoribonuclease 1 D1" evidence="10">
    <location>
        <begin position="754"/>
        <end position="952"/>
    </location>
</feature>
<dbReference type="InterPro" id="IPR016494">
    <property type="entry name" value="5_3_exoribonuclease_1"/>
</dbReference>
<reference evidence="12" key="1">
    <citation type="submission" date="2016-04" db="EMBL/GenBank/DDBJ databases">
        <authorList>
            <person name="Evans L.H."/>
            <person name="Alamgir A."/>
            <person name="Owens N."/>
            <person name="Weber N.D."/>
            <person name="Virtaneva K."/>
            <person name="Barbian K."/>
            <person name="Babar A."/>
            <person name="Rosenke K."/>
        </authorList>
    </citation>
    <scope>NUCLEOTIDE SEQUENCE [LARGE SCALE GENOMIC DNA]</scope>
    <source>
        <strain evidence="12">CBS 101.48</strain>
    </source>
</reference>
<dbReference type="PIRSF" id="PIRSF006743">
    <property type="entry name" value="Exonuclease_Xnr1"/>
    <property type="match status" value="1"/>
</dbReference>
<dbReference type="Pfam" id="PF17846">
    <property type="entry name" value="XRN_M"/>
    <property type="match status" value="1"/>
</dbReference>
<feature type="domain" description="Xrn1 N-terminal" evidence="7">
    <location>
        <begin position="1"/>
        <end position="242"/>
    </location>
</feature>
<evidence type="ECO:0000313" key="13">
    <source>
        <dbReference type="Proteomes" id="UP000078561"/>
    </source>
</evidence>
<evidence type="ECO:0000313" key="12">
    <source>
        <dbReference type="EMBL" id="SAL99700.1"/>
    </source>
</evidence>
<feature type="region of interest" description="Disordered" evidence="6">
    <location>
        <begin position="111"/>
        <end position="142"/>
    </location>
</feature>
<evidence type="ECO:0000259" key="11">
    <source>
        <dbReference type="Pfam" id="PF18334"/>
    </source>
</evidence>
<evidence type="ECO:0000259" key="7">
    <source>
        <dbReference type="Pfam" id="PF03159"/>
    </source>
</evidence>
<dbReference type="Gene3D" id="3.40.50.12390">
    <property type="match status" value="2"/>
</dbReference>
<dbReference type="PANTHER" id="PTHR12341:SF7">
    <property type="entry name" value="5'-3' EXORIBONUCLEASE 1"/>
    <property type="match status" value="1"/>
</dbReference>
<evidence type="ECO:0000259" key="9">
    <source>
        <dbReference type="Pfam" id="PF18129"/>
    </source>
</evidence>
<accession>A0A163J6C1</accession>
<dbReference type="Proteomes" id="UP000078561">
    <property type="component" value="Unassembled WGS sequence"/>
</dbReference>
<dbReference type="GO" id="GO:0005737">
    <property type="term" value="C:cytoplasm"/>
    <property type="evidence" value="ECO:0007669"/>
    <property type="project" value="UniProtKB-SubCell"/>
</dbReference>
<dbReference type="EMBL" id="LT552960">
    <property type="protein sequence ID" value="SAL99700.1"/>
    <property type="molecule type" value="Genomic_DNA"/>
</dbReference>
<dbReference type="Pfam" id="PF18332">
    <property type="entry name" value="XRN1_D1"/>
    <property type="match status" value="1"/>
</dbReference>
<dbReference type="InterPro" id="IPR041106">
    <property type="entry name" value="XRN1_D2_D3"/>
</dbReference>
<feature type="domain" description="5'-3' exoribonuclease 1 SH3-like" evidence="9">
    <location>
        <begin position="1212"/>
        <end position="1278"/>
    </location>
</feature>
<dbReference type="InterPro" id="IPR027073">
    <property type="entry name" value="5_3_exoribonuclease"/>
</dbReference>
<feature type="domain" description="Xrn1 helical" evidence="8">
    <location>
        <begin position="289"/>
        <end position="692"/>
    </location>
</feature>
<feature type="compositionally biased region" description="Low complexity" evidence="6">
    <location>
        <begin position="1313"/>
        <end position="1325"/>
    </location>
</feature>
<evidence type="ECO:0000256" key="1">
    <source>
        <dbReference type="ARBA" id="ARBA00022722"/>
    </source>
</evidence>
<dbReference type="InterPro" id="IPR041385">
    <property type="entry name" value="SH3_12"/>
</dbReference>
<evidence type="ECO:0000256" key="2">
    <source>
        <dbReference type="ARBA" id="ARBA00022801"/>
    </source>
</evidence>
<dbReference type="Gene3D" id="2.30.30.750">
    <property type="match status" value="1"/>
</dbReference>
<evidence type="ECO:0000259" key="8">
    <source>
        <dbReference type="Pfam" id="PF17846"/>
    </source>
</evidence>
<keyword evidence="13" id="KW-1185">Reference proteome</keyword>
<comment type="function">
    <text evidence="5">Multifunctional protein that exhibits several independent functions at different levels of the cellular processes. 5'-3' exonuclease component of the nonsense-mediated mRNA decay (NMD) which is a highly conserved mRNA degradation pathway, an RNA surveillance system whose role is to identify and rid cells of mRNA with premature termination codons and thus prevents accumulation of potentially harmful truncated proteins.</text>
</comment>
<keyword evidence="2 5" id="KW-0378">Hydrolase</keyword>
<evidence type="ECO:0000256" key="3">
    <source>
        <dbReference type="ARBA" id="ARBA00022839"/>
    </source>
</evidence>
<dbReference type="Gene3D" id="1.25.40.1050">
    <property type="match status" value="1"/>
</dbReference>
<dbReference type="InParanoid" id="A0A163J6C1"/>
<dbReference type="InterPro" id="IPR040992">
    <property type="entry name" value="XRN1_D1"/>
</dbReference>
<feature type="compositionally biased region" description="Basic and acidic residues" evidence="6">
    <location>
        <begin position="119"/>
        <end position="136"/>
    </location>
</feature>
<dbReference type="InterPro" id="IPR047008">
    <property type="entry name" value="XRN1_SH3_sf"/>
</dbReference>
<dbReference type="GO" id="GO:0016075">
    <property type="term" value="P:rRNA catabolic process"/>
    <property type="evidence" value="ECO:0007669"/>
    <property type="project" value="TreeGrafter"/>
</dbReference>
<dbReference type="Gene3D" id="2.170.260.40">
    <property type="match status" value="1"/>
</dbReference>
<dbReference type="PANTHER" id="PTHR12341">
    <property type="entry name" value="5'-&gt;3' EXORIBONUCLEASE"/>
    <property type="match status" value="1"/>
</dbReference>
<feature type="domain" description="Exoribonuclease Xrn1 D2/D3" evidence="11">
    <location>
        <begin position="956"/>
        <end position="1180"/>
    </location>
</feature>
<feature type="region of interest" description="Disordered" evidence="6">
    <location>
        <begin position="1288"/>
        <end position="1339"/>
    </location>
</feature>
<keyword evidence="5" id="KW-0866">Nonsense-mediated mRNA decay</keyword>
<dbReference type="OrthoDB" id="372487at2759"/>
<keyword evidence="5" id="KW-0963">Cytoplasm</keyword>
<dbReference type="EC" id="3.1.13.-" evidence="5"/>
<keyword evidence="1 5" id="KW-0540">Nuclease</keyword>
<dbReference type="GO" id="GO:0005634">
    <property type="term" value="C:nucleus"/>
    <property type="evidence" value="ECO:0007669"/>
    <property type="project" value="TreeGrafter"/>
</dbReference>
<comment type="subcellular location">
    <subcellularLocation>
        <location evidence="5">Cytoplasm</location>
    </subcellularLocation>
</comment>
<protein>
    <recommendedName>
        <fullName evidence="5">5'-3' exoribonuclease 1</fullName>
        <ecNumber evidence="5">3.1.13.-</ecNumber>
    </recommendedName>
</protein>
<gene>
    <name evidence="12" type="primary">ABSGL_05345.1 scaffold 6959</name>
</gene>
<dbReference type="InterPro" id="IPR004859">
    <property type="entry name" value="Xrn1_N"/>
</dbReference>
<name>A0A163J6C1_ABSGL</name>
<dbReference type="OMA" id="VASWPWF"/>
<dbReference type="FunCoup" id="A0A163J6C1">
    <property type="interactions" value="499"/>
</dbReference>
<proteinExistence type="inferred from homology"/>
<dbReference type="CDD" id="cd18673">
    <property type="entry name" value="PIN_XRN1-2-like"/>
    <property type="match status" value="1"/>
</dbReference>
<organism evidence="12">
    <name type="scientific">Absidia glauca</name>
    <name type="common">Pin mould</name>
    <dbReference type="NCBI Taxonomy" id="4829"/>
    <lineage>
        <taxon>Eukaryota</taxon>
        <taxon>Fungi</taxon>
        <taxon>Fungi incertae sedis</taxon>
        <taxon>Mucoromycota</taxon>
        <taxon>Mucoromycotina</taxon>
        <taxon>Mucoromycetes</taxon>
        <taxon>Mucorales</taxon>
        <taxon>Cunninghamellaceae</taxon>
        <taxon>Absidia</taxon>
    </lineage>
</organism>
<keyword evidence="5" id="KW-0694">RNA-binding</keyword>
<dbReference type="FunFam" id="3.40.50.12390:FF:000002">
    <property type="entry name" value="5'-3' exoribonuclease 1"/>
    <property type="match status" value="1"/>
</dbReference>
<keyword evidence="3 5" id="KW-0269">Exonuclease</keyword>
<evidence type="ECO:0000256" key="4">
    <source>
        <dbReference type="ARBA" id="ARBA00038299"/>
    </source>
</evidence>
<evidence type="ECO:0000259" key="10">
    <source>
        <dbReference type="Pfam" id="PF18332"/>
    </source>
</evidence>
<dbReference type="STRING" id="4829.A0A163J6C1"/>
<dbReference type="GO" id="GO:0000184">
    <property type="term" value="P:nuclear-transcribed mRNA catabolic process, nonsense-mediated decay"/>
    <property type="evidence" value="ECO:0007669"/>
    <property type="project" value="UniProtKB-KW"/>
</dbReference>
<dbReference type="GO" id="GO:0004534">
    <property type="term" value="F:5'-3' RNA exonuclease activity"/>
    <property type="evidence" value="ECO:0007669"/>
    <property type="project" value="TreeGrafter"/>
</dbReference>
<dbReference type="GO" id="GO:0003723">
    <property type="term" value="F:RNA binding"/>
    <property type="evidence" value="ECO:0007669"/>
    <property type="project" value="UniProtKB-KW"/>
</dbReference>
<evidence type="ECO:0000256" key="5">
    <source>
        <dbReference type="PIRNR" id="PIRNR006743"/>
    </source>
</evidence>
<dbReference type="InterPro" id="IPR047007">
    <property type="entry name" value="XRN1_D1_sf"/>
</dbReference>
<sequence>MGIPKFFRWMRLTDSPMVCTLLFASSERYPMCSQLITENRIPEFDNLYLDMNGIIHNCSHNNNESAHFRITEEQIWIGIFNYVDHLFAKIKPKKTFFLAIDGVAPRAKMNQQRSRRFRTAKDAEDTRKRALSKGEELPEEDPFDSNCITPGTAFMKKLTLQLRYFISKKVSEDALWRDVEIILSGPEVPGEGEHKIMEFIRLSKAQEGYNPNTRHCLYGLDADLVMLGLLSHDPHFALLREEVTFGGKKSRGKSVSLESQNFYLMHLSLLREYLNMEFKSLEKTLTFEYNLERILDDFILLALFVGNDFLPNLPNLHINEGALGLMFGIYKKVLPTCGDYIQDGGNVNMANMQLILNELAQTVEKDAFEAEVIDSIYLDGKQQQADFEEMHRLEKKHKKKKELVLTPTQRDVFDQLKAFVLARTPGKSDVFHFDPSLKPVDRKFVETVARDLGMSSSVEYSNEDDTKHIYVEFESDDEDDTDEYETDDEALAARDRVLNKYDNAPVVAELSNEEIKQEEKDRADQRFKKWRADYYMEKMDIDIDNEQQMDGLIGSYITGIQWVLHYYYDGVVSWGWFYPYHYAPKISDLVNISKYQDTKFDLGQPFKPYEQLMGVLPALSRKLLPAAYQELMTDPSSPIIEFYPRDFELDMNGKKQDWEAVIKIPFIDETKLLEAMKRKEGQLTKVERDMARFGESFKFVHVAPVLNEDGEDDSKHVYKSPLPDLFPDIYRCTAREVVYHLPTIGGQVVLRKSLLEGAKSGKDSLAGFPTLATIPYTSVLSFHNVKYCWPLSYEPPSLFDVFRNETVVVKLQDRFANMKTEDIAKLLLYKRVYVHYPYLQEAVVIAVSNETTKYTMKISGKKRIIRDLPLDEEGHKDWEKRTGRAEYLSSKRFGLEIGATTTALHVCVLRGMKRTDDGALIKEYVSPAQEEVVPVQAAVMKVAHEDPRYIERKAPPVSVGYPLGSNIFLLGGGARYGTMGTITGHSDKNTLDIQMVIPALPPRDIAEPTFGVEARAHQDQVSQYTSSFVLAERIKYSALTLSKITSSLQIMDRNGQRVNVGLNLKFEGRQQKVIGYTRKNGMGHWEYSAKAADLIKSYVDAFPNFIQLVQGSKNGGFGGEMINANDLAWTENGSAEIKRMKHWLKERGVDDLPKAPLSAEEFEEPVVKAMELVAAQYHSYYEGLDFKRVLVKNTPRTVLLRPEDAEAKLHAQVFQLGDRVTYVLESGSVPIDSKGTVVGVQEKAVEVVFDTPFMGGQDLAGRCSEYRGMVLPFYATLNITVPQLNYETASNSHQQSAKKDQQPRHKQHRDGQPRQQRGDGQQQPRRIMKKPNGVPGNRD</sequence>